<gene>
    <name evidence="2" type="ORF">BJ508DRAFT_320694</name>
</gene>
<reference evidence="2 3" key="1">
    <citation type="journal article" date="2018" name="Nat. Ecol. Evol.">
        <title>Pezizomycetes genomes reveal the molecular basis of ectomycorrhizal truffle lifestyle.</title>
        <authorList>
            <person name="Murat C."/>
            <person name="Payen T."/>
            <person name="Noel B."/>
            <person name="Kuo A."/>
            <person name="Morin E."/>
            <person name="Chen J."/>
            <person name="Kohler A."/>
            <person name="Krizsan K."/>
            <person name="Balestrini R."/>
            <person name="Da Silva C."/>
            <person name="Montanini B."/>
            <person name="Hainaut M."/>
            <person name="Levati E."/>
            <person name="Barry K.W."/>
            <person name="Belfiori B."/>
            <person name="Cichocki N."/>
            <person name="Clum A."/>
            <person name="Dockter R.B."/>
            <person name="Fauchery L."/>
            <person name="Guy J."/>
            <person name="Iotti M."/>
            <person name="Le Tacon F."/>
            <person name="Lindquist E.A."/>
            <person name="Lipzen A."/>
            <person name="Malagnac F."/>
            <person name="Mello A."/>
            <person name="Molinier V."/>
            <person name="Miyauchi S."/>
            <person name="Poulain J."/>
            <person name="Riccioni C."/>
            <person name="Rubini A."/>
            <person name="Sitrit Y."/>
            <person name="Splivallo R."/>
            <person name="Traeger S."/>
            <person name="Wang M."/>
            <person name="Zifcakova L."/>
            <person name="Wipf D."/>
            <person name="Zambonelli A."/>
            <person name="Paolocci F."/>
            <person name="Nowrousian M."/>
            <person name="Ottonello S."/>
            <person name="Baldrian P."/>
            <person name="Spatafora J.W."/>
            <person name="Henrissat B."/>
            <person name="Nagy L.G."/>
            <person name="Aury J.M."/>
            <person name="Wincker P."/>
            <person name="Grigoriev I.V."/>
            <person name="Bonfante P."/>
            <person name="Martin F.M."/>
        </authorList>
    </citation>
    <scope>NUCLEOTIDE SEQUENCE [LARGE SCALE GENOMIC DNA]</scope>
    <source>
        <strain evidence="2 3">RN42</strain>
    </source>
</reference>
<feature type="compositionally biased region" description="Basic and acidic residues" evidence="1">
    <location>
        <begin position="39"/>
        <end position="48"/>
    </location>
</feature>
<evidence type="ECO:0000256" key="1">
    <source>
        <dbReference type="SAM" id="MobiDB-lite"/>
    </source>
</evidence>
<accession>A0A3N4ISH9</accession>
<organism evidence="2 3">
    <name type="scientific">Ascobolus immersus RN42</name>
    <dbReference type="NCBI Taxonomy" id="1160509"/>
    <lineage>
        <taxon>Eukaryota</taxon>
        <taxon>Fungi</taxon>
        <taxon>Dikarya</taxon>
        <taxon>Ascomycota</taxon>
        <taxon>Pezizomycotina</taxon>
        <taxon>Pezizomycetes</taxon>
        <taxon>Pezizales</taxon>
        <taxon>Ascobolaceae</taxon>
        <taxon>Ascobolus</taxon>
    </lineage>
</organism>
<proteinExistence type="predicted"/>
<feature type="compositionally biased region" description="Polar residues" evidence="1">
    <location>
        <begin position="96"/>
        <end position="109"/>
    </location>
</feature>
<protein>
    <submittedName>
        <fullName evidence="2">Uncharacterized protein</fullName>
    </submittedName>
</protein>
<feature type="region of interest" description="Disordered" evidence="1">
    <location>
        <begin position="1"/>
        <end position="49"/>
    </location>
</feature>
<dbReference type="Proteomes" id="UP000275078">
    <property type="component" value="Unassembled WGS sequence"/>
</dbReference>
<sequence length="313" mass="34245">MSKHTATKHQLPPIDLERIHSKREKLGDPSGEACASATNKEDGLHSKEEENDGLLEVNADQDPALFSVFSESRTTSTVLTELTSNNSNSSFSHTTIMSSPPTSALNASPSAPFDTSPATSTFTAATPTTSATSPTISAVTAEASTIFPAPPVPLHAVYNPPFDTYETQRQTEDLCKRTYDHSGLNWFYYDSQAEVVGNIDPVAPILGMHVQIACRLRQPKLPPYLAPGTLEVAADWTESYPARGPNQENFYEETVTHTIGWHDYEMGRSDAGLICLFALGHQVYGEIKEVRGNANGMIRFAVRWKATERCSHI</sequence>
<name>A0A3N4ISH9_ASCIM</name>
<dbReference type="EMBL" id="ML119646">
    <property type="protein sequence ID" value="RPA87698.1"/>
    <property type="molecule type" value="Genomic_DNA"/>
</dbReference>
<feature type="compositionally biased region" description="Low complexity" evidence="1">
    <location>
        <begin position="115"/>
        <end position="131"/>
    </location>
</feature>
<feature type="region of interest" description="Disordered" evidence="1">
    <location>
        <begin position="89"/>
        <end position="131"/>
    </location>
</feature>
<dbReference type="AlphaFoldDB" id="A0A3N4ISH9"/>
<keyword evidence="3" id="KW-1185">Reference proteome</keyword>
<evidence type="ECO:0000313" key="3">
    <source>
        <dbReference type="Proteomes" id="UP000275078"/>
    </source>
</evidence>
<evidence type="ECO:0000313" key="2">
    <source>
        <dbReference type="EMBL" id="RPA87698.1"/>
    </source>
</evidence>
<feature type="compositionally biased region" description="Basic and acidic residues" evidence="1">
    <location>
        <begin position="15"/>
        <end position="27"/>
    </location>
</feature>